<dbReference type="PANTHER" id="PTHR12205:SF0">
    <property type="entry name" value="CENTROMERE_KINETOCHORE PROTEIN ZW10 HOMOLOG"/>
    <property type="match status" value="1"/>
</dbReference>
<dbReference type="Gene3D" id="1.10.357.150">
    <property type="match status" value="1"/>
</dbReference>
<reference evidence="3 4" key="1">
    <citation type="journal article" date="2019" name="Nat. Ecol. Evol.">
        <title>Megaphylogeny resolves global patterns of mushroom evolution.</title>
        <authorList>
            <person name="Varga T."/>
            <person name="Krizsan K."/>
            <person name="Foldi C."/>
            <person name="Dima B."/>
            <person name="Sanchez-Garcia M."/>
            <person name="Sanchez-Ramirez S."/>
            <person name="Szollosi G.J."/>
            <person name="Szarkandi J.G."/>
            <person name="Papp V."/>
            <person name="Albert L."/>
            <person name="Andreopoulos W."/>
            <person name="Angelini C."/>
            <person name="Antonin V."/>
            <person name="Barry K.W."/>
            <person name="Bougher N.L."/>
            <person name="Buchanan P."/>
            <person name="Buyck B."/>
            <person name="Bense V."/>
            <person name="Catcheside P."/>
            <person name="Chovatia M."/>
            <person name="Cooper J."/>
            <person name="Damon W."/>
            <person name="Desjardin D."/>
            <person name="Finy P."/>
            <person name="Geml J."/>
            <person name="Haridas S."/>
            <person name="Hughes K."/>
            <person name="Justo A."/>
            <person name="Karasinski D."/>
            <person name="Kautmanova I."/>
            <person name="Kiss B."/>
            <person name="Kocsube S."/>
            <person name="Kotiranta H."/>
            <person name="LaButti K.M."/>
            <person name="Lechner B.E."/>
            <person name="Liimatainen K."/>
            <person name="Lipzen A."/>
            <person name="Lukacs Z."/>
            <person name="Mihaltcheva S."/>
            <person name="Morgado L.N."/>
            <person name="Niskanen T."/>
            <person name="Noordeloos M.E."/>
            <person name="Ohm R.A."/>
            <person name="Ortiz-Santana B."/>
            <person name="Ovrebo C."/>
            <person name="Racz N."/>
            <person name="Riley R."/>
            <person name="Savchenko A."/>
            <person name="Shiryaev A."/>
            <person name="Soop K."/>
            <person name="Spirin V."/>
            <person name="Szebenyi C."/>
            <person name="Tomsovsky M."/>
            <person name="Tulloss R.E."/>
            <person name="Uehling J."/>
            <person name="Grigoriev I.V."/>
            <person name="Vagvolgyi C."/>
            <person name="Papp T."/>
            <person name="Martin F.M."/>
            <person name="Miettinen O."/>
            <person name="Hibbett D.S."/>
            <person name="Nagy L.G."/>
        </authorList>
    </citation>
    <scope>NUCLEOTIDE SEQUENCE [LARGE SCALE GENOMIC DNA]</scope>
    <source>
        <strain evidence="3 4">FP101781</strain>
    </source>
</reference>
<evidence type="ECO:0000313" key="4">
    <source>
        <dbReference type="Proteomes" id="UP000298030"/>
    </source>
</evidence>
<evidence type="ECO:0000256" key="1">
    <source>
        <dbReference type="SAM" id="MobiDB-lite"/>
    </source>
</evidence>
<dbReference type="OrthoDB" id="534815at2759"/>
<feature type="compositionally biased region" description="Acidic residues" evidence="1">
    <location>
        <begin position="495"/>
        <end position="529"/>
    </location>
</feature>
<feature type="region of interest" description="Disordered" evidence="1">
    <location>
        <begin position="428"/>
        <end position="534"/>
    </location>
</feature>
<dbReference type="GO" id="GO:0007094">
    <property type="term" value="P:mitotic spindle assembly checkpoint signaling"/>
    <property type="evidence" value="ECO:0007669"/>
    <property type="project" value="TreeGrafter"/>
</dbReference>
<dbReference type="InterPro" id="IPR046362">
    <property type="entry name" value="Zw10/DSL1_C_sf"/>
</dbReference>
<feature type="compositionally biased region" description="Low complexity" evidence="1">
    <location>
        <begin position="583"/>
        <end position="595"/>
    </location>
</feature>
<gene>
    <name evidence="3" type="ORF">FA13DRAFT_1730944</name>
</gene>
<dbReference type="GO" id="GO:0006888">
    <property type="term" value="P:endoplasmic reticulum to Golgi vesicle-mediated transport"/>
    <property type="evidence" value="ECO:0007669"/>
    <property type="project" value="TreeGrafter"/>
</dbReference>
<dbReference type="AlphaFoldDB" id="A0A4Y7TG82"/>
<evidence type="ECO:0000259" key="2">
    <source>
        <dbReference type="Pfam" id="PF22766"/>
    </source>
</evidence>
<dbReference type="PANTHER" id="PTHR12205">
    <property type="entry name" value="CENTROMERE/KINETOCHORE PROTEIN ZW10"/>
    <property type="match status" value="1"/>
</dbReference>
<accession>A0A4Y7TG82</accession>
<feature type="domain" description="ZW10 C-terminal helical" evidence="2">
    <location>
        <begin position="774"/>
        <end position="917"/>
    </location>
</feature>
<dbReference type="GO" id="GO:1990423">
    <property type="term" value="C:RZZ complex"/>
    <property type="evidence" value="ECO:0007669"/>
    <property type="project" value="TreeGrafter"/>
</dbReference>
<feature type="compositionally biased region" description="Acidic residues" evidence="1">
    <location>
        <begin position="459"/>
        <end position="468"/>
    </location>
</feature>
<dbReference type="Proteomes" id="UP000298030">
    <property type="component" value="Unassembled WGS sequence"/>
</dbReference>
<proteinExistence type="predicted"/>
<name>A0A4Y7TG82_COPMI</name>
<sequence>MAFTVPSHLPRKPANNDVTSKILSSIDSASLQSINSSLATSWVAELDESIHSTKERIHSRIQEDLPLFKHQLETSKSVQTRLKHITEEAEVLNEVISNPKSGLIPRTLDTLQKHALLAQETSDASIAAESLAHLLKCRQHYTSVMSLVQFGKLPEAVAAAMTLGELVGSAPIALERAAIMKDLKRKSEGLKTNVEGQLLECLSRSVVATPSALMIQPEVLVRNTEATVTLEQILASLSPPALSDYLSTLRRDFTAHYVDHVLTQPYSVSIQSTPTSHSLHLVPTPPNTEQRVARLQNLSAVFDFAAQYLFPFLPQTQGPAFLRSLSKPTVTGVLNLYLVPQLPSSFGLLPPFLELVQASVDFESRYVANLLDPESHELALKSWANGLSGHYERQRRTAILARSRELLMEKIDLSATFQANVERPLESSYPIAVNGEPEEDAWGLGEGESMQTGQTESWGFDDDPEPEPEPQPAPAAPDLQDLGVEPNPDDAWGWNDDEETAEEEPSEEAAAEEDAWDDDPWGDSGDAEPEPAPVPKAATRLEKIASKGKKPVNGTGSSVSSPPPPLSLSSPKSTGTIAPSQHTSAASARSAKSTAGPLTHQTHRPANIVVTAPPETYRVTSKMKQVVRFVEDVVAESKQFAASNLFAKASGSPSPTAAGSTLMQSASSVMDLYQALYPVRFENDLATIEGALQFSNDCLYLGQSVDRIEREAASHTQLKERLAECRVDLTVLANSWFEDAVNRECLKNDGVLVDGTQKFTFTGDQDRYDECEEAINTVVRNIKSLSRRIKPITSKTKYYQAVGRLADAALSRVLRDVIALPDIPELESQRLGELCRIFNSLEGLFSEDPTQSSFVVAYVPSWLKFSYLSELLEASMADISYLFEQGALVDFQIEELVNLVRALFADTQLRTNTINKLLEGHPDSPST</sequence>
<dbReference type="GO" id="GO:0005737">
    <property type="term" value="C:cytoplasm"/>
    <property type="evidence" value="ECO:0007669"/>
    <property type="project" value="GOC"/>
</dbReference>
<dbReference type="Pfam" id="PF22766">
    <property type="entry name" value="ZW10_C2"/>
    <property type="match status" value="1"/>
</dbReference>
<keyword evidence="4" id="KW-1185">Reference proteome</keyword>
<dbReference type="InterPro" id="IPR055148">
    <property type="entry name" value="ZW10_C_2"/>
</dbReference>
<dbReference type="STRING" id="71717.A0A4Y7TG82"/>
<protein>
    <recommendedName>
        <fullName evidence="2">ZW10 C-terminal helical domain-containing protein</fullName>
    </recommendedName>
</protein>
<comment type="caution">
    <text evidence="3">The sequence shown here is derived from an EMBL/GenBank/DDBJ whole genome shotgun (WGS) entry which is preliminary data.</text>
</comment>
<dbReference type="EMBL" id="QPFP01000013">
    <property type="protein sequence ID" value="TEB33183.1"/>
    <property type="molecule type" value="Genomic_DNA"/>
</dbReference>
<organism evidence="3 4">
    <name type="scientific">Coprinellus micaceus</name>
    <name type="common">Glistening ink-cap mushroom</name>
    <name type="synonym">Coprinus micaceus</name>
    <dbReference type="NCBI Taxonomy" id="71717"/>
    <lineage>
        <taxon>Eukaryota</taxon>
        <taxon>Fungi</taxon>
        <taxon>Dikarya</taxon>
        <taxon>Basidiomycota</taxon>
        <taxon>Agaricomycotina</taxon>
        <taxon>Agaricomycetes</taxon>
        <taxon>Agaricomycetidae</taxon>
        <taxon>Agaricales</taxon>
        <taxon>Agaricineae</taxon>
        <taxon>Psathyrellaceae</taxon>
        <taxon>Coprinellus</taxon>
    </lineage>
</organism>
<feature type="region of interest" description="Disordered" evidence="1">
    <location>
        <begin position="546"/>
        <end position="606"/>
    </location>
</feature>
<evidence type="ECO:0000313" key="3">
    <source>
        <dbReference type="EMBL" id="TEB33183.1"/>
    </source>
</evidence>